<name>A0A917E4U8_9BACL</name>
<accession>A0A917E4U8</accession>
<dbReference type="AlphaFoldDB" id="A0A917E4U8"/>
<dbReference type="GO" id="GO:0016779">
    <property type="term" value="F:nucleotidyltransferase activity"/>
    <property type="evidence" value="ECO:0007669"/>
    <property type="project" value="InterPro"/>
</dbReference>
<reference evidence="4" key="1">
    <citation type="journal article" date="2014" name="Int. J. Syst. Evol. Microbiol.">
        <title>Complete genome sequence of Corynebacterium casei LMG S-19264T (=DSM 44701T), isolated from a smear-ripened cheese.</title>
        <authorList>
            <consortium name="US DOE Joint Genome Institute (JGI-PGF)"/>
            <person name="Walter F."/>
            <person name="Albersmeier A."/>
            <person name="Kalinowski J."/>
            <person name="Ruckert C."/>
        </authorList>
    </citation>
    <scope>NUCLEOTIDE SEQUENCE</scope>
    <source>
        <strain evidence="4">CGMCC 1.15178</strain>
    </source>
</reference>
<proteinExistence type="predicted"/>
<dbReference type="CDD" id="cd05403">
    <property type="entry name" value="NT_KNTase_like"/>
    <property type="match status" value="1"/>
</dbReference>
<dbReference type="Gene3D" id="3.30.460.10">
    <property type="entry name" value="Beta Polymerase, domain 2"/>
    <property type="match status" value="1"/>
</dbReference>
<dbReference type="Pfam" id="PF01909">
    <property type="entry name" value="NTP_transf_2"/>
    <property type="match status" value="1"/>
</dbReference>
<feature type="domain" description="Adenylyltransferase AadA C-terminal" evidence="3">
    <location>
        <begin position="183"/>
        <end position="259"/>
    </location>
</feature>
<dbReference type="InterPro" id="IPR002934">
    <property type="entry name" value="Polymerase_NTP_transf_dom"/>
</dbReference>
<evidence type="ECO:0000259" key="2">
    <source>
        <dbReference type="Pfam" id="PF01909"/>
    </source>
</evidence>
<evidence type="ECO:0000313" key="5">
    <source>
        <dbReference type="Proteomes" id="UP000612456"/>
    </source>
</evidence>
<evidence type="ECO:0008006" key="6">
    <source>
        <dbReference type="Google" id="ProtNLM"/>
    </source>
</evidence>
<sequence length="274" mass="32170">MSTKVPSQITEIVDELVTRFNNHFPNTLEGIYLHGSIALNAYIPNSSDIDLIVTLNRPLTESDTRYLEDIHREIAKKYRKPVLDGCYLLKSDLQLQAETGSRPYFNLGKVSWKPFIFDPISGWILREKGICITGPGIESFNLPADPKLLVDYVMANMNSYWAKRIKRNEHLVRYAFLFPNKLIDWEIQWTVLGISRQYYTLREKDIVSKAEAGRYSLDQMPQEWHPLIQEAIRIRERSKDHVANYSKKKRVQVLIRFMKYTLERSNQEWNSEIN</sequence>
<evidence type="ECO:0000256" key="1">
    <source>
        <dbReference type="ARBA" id="ARBA00022679"/>
    </source>
</evidence>
<dbReference type="RefSeq" id="WP_189001248.1">
    <property type="nucleotide sequence ID" value="NZ_BMHP01000026.1"/>
</dbReference>
<dbReference type="SUPFAM" id="SSF81301">
    <property type="entry name" value="Nucleotidyltransferase"/>
    <property type="match status" value="1"/>
</dbReference>
<comment type="caution">
    <text evidence="4">The sequence shown here is derived from an EMBL/GenBank/DDBJ whole genome shotgun (WGS) entry which is preliminary data.</text>
</comment>
<keyword evidence="5" id="KW-1185">Reference proteome</keyword>
<organism evidence="4 5">
    <name type="scientific">Paenibacillus nasutitermitis</name>
    <dbReference type="NCBI Taxonomy" id="1652958"/>
    <lineage>
        <taxon>Bacteria</taxon>
        <taxon>Bacillati</taxon>
        <taxon>Bacillota</taxon>
        <taxon>Bacilli</taxon>
        <taxon>Bacillales</taxon>
        <taxon>Paenibacillaceae</taxon>
        <taxon>Paenibacillus</taxon>
    </lineage>
</organism>
<reference evidence="4" key="2">
    <citation type="submission" date="2020-09" db="EMBL/GenBank/DDBJ databases">
        <authorList>
            <person name="Sun Q."/>
            <person name="Zhou Y."/>
        </authorList>
    </citation>
    <scope>NUCLEOTIDE SEQUENCE</scope>
    <source>
        <strain evidence="4">CGMCC 1.15178</strain>
    </source>
</reference>
<evidence type="ECO:0000313" key="4">
    <source>
        <dbReference type="EMBL" id="GGE03127.1"/>
    </source>
</evidence>
<dbReference type="Pfam" id="PF13427">
    <property type="entry name" value="AadA_C"/>
    <property type="match status" value="1"/>
</dbReference>
<protein>
    <recommendedName>
        <fullName evidence="6">Adenylyltransferase AadA C-terminal domain-containing protein</fullName>
    </recommendedName>
</protein>
<dbReference type="Proteomes" id="UP000612456">
    <property type="component" value="Unassembled WGS sequence"/>
</dbReference>
<gene>
    <name evidence="4" type="ORF">GCM10010911_72770</name>
</gene>
<dbReference type="EMBL" id="BMHP01000026">
    <property type="protein sequence ID" value="GGE03127.1"/>
    <property type="molecule type" value="Genomic_DNA"/>
</dbReference>
<dbReference type="InterPro" id="IPR043519">
    <property type="entry name" value="NT_sf"/>
</dbReference>
<feature type="domain" description="Polymerase nucleotidyl transferase" evidence="2">
    <location>
        <begin position="15"/>
        <end position="71"/>
    </location>
</feature>
<keyword evidence="1" id="KW-0808">Transferase</keyword>
<evidence type="ECO:0000259" key="3">
    <source>
        <dbReference type="Pfam" id="PF13427"/>
    </source>
</evidence>
<dbReference type="InterPro" id="IPR025184">
    <property type="entry name" value="AadA_C"/>
</dbReference>